<keyword evidence="6" id="KW-1185">Reference proteome</keyword>
<dbReference type="PIRSF" id="PIRSF000097">
    <property type="entry name" value="AKR"/>
    <property type="match status" value="1"/>
</dbReference>
<dbReference type="InParanoid" id="M0D7B5"/>
<dbReference type="InterPro" id="IPR036812">
    <property type="entry name" value="NAD(P)_OxRdtase_dom_sf"/>
</dbReference>
<dbReference type="InterPro" id="IPR020471">
    <property type="entry name" value="AKR"/>
</dbReference>
<dbReference type="AlphaFoldDB" id="M0D7B5"/>
<dbReference type="EMBL" id="AOIV01000021">
    <property type="protein sequence ID" value="ELZ31391.1"/>
    <property type="molecule type" value="Genomic_DNA"/>
</dbReference>
<evidence type="ECO:0000256" key="1">
    <source>
        <dbReference type="ARBA" id="ARBA00007905"/>
    </source>
</evidence>
<gene>
    <name evidence="5" type="ORF">C474_08817</name>
</gene>
<dbReference type="GO" id="GO:0016616">
    <property type="term" value="F:oxidoreductase activity, acting on the CH-OH group of donors, NAD or NADP as acceptor"/>
    <property type="evidence" value="ECO:0007669"/>
    <property type="project" value="UniProtKB-ARBA"/>
</dbReference>
<dbReference type="PANTHER" id="PTHR43827:SF3">
    <property type="entry name" value="NADP-DEPENDENT OXIDOREDUCTASE DOMAIN-CONTAINING PROTEIN"/>
    <property type="match status" value="1"/>
</dbReference>
<dbReference type="PROSITE" id="PS00798">
    <property type="entry name" value="ALDOKETO_REDUCTASE_1"/>
    <property type="match status" value="1"/>
</dbReference>
<protein>
    <submittedName>
        <fullName evidence="5">Aldo/keto reductase</fullName>
    </submittedName>
</protein>
<dbReference type="PANTHER" id="PTHR43827">
    <property type="entry name" value="2,5-DIKETO-D-GLUCONIC ACID REDUCTASE"/>
    <property type="match status" value="1"/>
</dbReference>
<comment type="caution">
    <text evidence="5">The sequence shown here is derived from an EMBL/GenBank/DDBJ whole genome shotgun (WGS) entry which is preliminary data.</text>
</comment>
<evidence type="ECO:0000256" key="2">
    <source>
        <dbReference type="ARBA" id="ARBA00022857"/>
    </source>
</evidence>
<keyword evidence="3" id="KW-0560">Oxidoreductase</keyword>
<proteinExistence type="inferred from homology"/>
<comment type="similarity">
    <text evidence="1">Belongs to the aldo/keto reductase family.</text>
</comment>
<keyword evidence="2" id="KW-0521">NADP</keyword>
<dbReference type="InterPro" id="IPR018170">
    <property type="entry name" value="Aldo/ket_reductase_CS"/>
</dbReference>
<sequence length="238" mass="26707">MGYRHVDTAEHYGNERAVGEGLTRAAVPREEVFLATKIHPVTGGLTYEEVLEEADASMNRLGVDYLDLLYVHWPVGDYEATETLRAFDDLVEDGLVRNVGVSNFDIDLLDEARQALEAPLFAHQVELHPFLPQSRLRADAQTHDYTVVAYSPLARGEALDHPTIRDIAERHDTSPARVCLSWVTSHDNVVAIPKATSRQHLEDNLAASELELDEDDIASIDAIEQRKRFVERDGAPWQ</sequence>
<dbReference type="eggNOG" id="arCOG01619">
    <property type="taxonomic scope" value="Archaea"/>
</dbReference>
<accession>M0D7B5</accession>
<dbReference type="Proteomes" id="UP000011513">
    <property type="component" value="Unassembled WGS sequence"/>
</dbReference>
<evidence type="ECO:0000313" key="6">
    <source>
        <dbReference type="Proteomes" id="UP000011513"/>
    </source>
</evidence>
<dbReference type="PROSITE" id="PS00062">
    <property type="entry name" value="ALDOKETO_REDUCTASE_2"/>
    <property type="match status" value="1"/>
</dbReference>
<reference evidence="5 6" key="1">
    <citation type="journal article" date="2014" name="PLoS Genet.">
        <title>Phylogenetically driven sequencing of extremely halophilic archaea reveals strategies for static and dynamic osmo-response.</title>
        <authorList>
            <person name="Becker E.A."/>
            <person name="Seitzer P.M."/>
            <person name="Tritt A."/>
            <person name="Larsen D."/>
            <person name="Krusor M."/>
            <person name="Yao A.I."/>
            <person name="Wu D."/>
            <person name="Madern D."/>
            <person name="Eisen J.A."/>
            <person name="Darling A.E."/>
            <person name="Facciotti M.T."/>
        </authorList>
    </citation>
    <scope>NUCLEOTIDE SEQUENCE [LARGE SCALE GENOMIC DNA]</scope>
    <source>
        <strain evidence="5 6">JCM 14848</strain>
    </source>
</reference>
<evidence type="ECO:0000256" key="3">
    <source>
        <dbReference type="ARBA" id="ARBA00023002"/>
    </source>
</evidence>
<name>M0D7B5_HALPD</name>
<dbReference type="Pfam" id="PF00248">
    <property type="entry name" value="Aldo_ket_red"/>
    <property type="match status" value="1"/>
</dbReference>
<dbReference type="SUPFAM" id="SSF51430">
    <property type="entry name" value="NAD(P)-linked oxidoreductase"/>
    <property type="match status" value="1"/>
</dbReference>
<evidence type="ECO:0000259" key="4">
    <source>
        <dbReference type="Pfam" id="PF00248"/>
    </source>
</evidence>
<dbReference type="Gene3D" id="3.20.20.100">
    <property type="entry name" value="NADP-dependent oxidoreductase domain"/>
    <property type="match status" value="1"/>
</dbReference>
<evidence type="ECO:0000313" key="5">
    <source>
        <dbReference type="EMBL" id="ELZ31391.1"/>
    </source>
</evidence>
<feature type="domain" description="NADP-dependent oxidoreductase" evidence="4">
    <location>
        <begin position="2"/>
        <end position="224"/>
    </location>
</feature>
<dbReference type="InterPro" id="IPR023210">
    <property type="entry name" value="NADP_OxRdtase_dom"/>
</dbReference>
<organism evidence="5 6">
    <name type="scientific">Halogeometricum pallidum JCM 14848</name>
    <dbReference type="NCBI Taxonomy" id="1227487"/>
    <lineage>
        <taxon>Archaea</taxon>
        <taxon>Methanobacteriati</taxon>
        <taxon>Methanobacteriota</taxon>
        <taxon>Stenosarchaea group</taxon>
        <taxon>Halobacteria</taxon>
        <taxon>Halobacteriales</taxon>
        <taxon>Haloferacaceae</taxon>
        <taxon>Halogeometricum</taxon>
    </lineage>
</organism>
<dbReference type="PRINTS" id="PR00069">
    <property type="entry name" value="ALDKETRDTASE"/>
</dbReference>